<reference evidence="2" key="1">
    <citation type="submission" date="2016-11" db="UniProtKB">
        <authorList>
            <consortium name="WormBaseParasite"/>
        </authorList>
    </citation>
    <scope>IDENTIFICATION</scope>
    <source>
        <strain evidence="2">KR3021</strain>
    </source>
</reference>
<proteinExistence type="predicted"/>
<evidence type="ECO:0000313" key="2">
    <source>
        <dbReference type="WBParaSite" id="RSKR_0000898000.1"/>
    </source>
</evidence>
<dbReference type="WBParaSite" id="RSKR_0000898000.1">
    <property type="protein sequence ID" value="RSKR_0000898000.1"/>
    <property type="gene ID" value="RSKR_0000898000"/>
</dbReference>
<dbReference type="Proteomes" id="UP000095286">
    <property type="component" value="Unplaced"/>
</dbReference>
<name>A0AC35U8I4_9BILA</name>
<sequence>MLVLIIGDFHIPHKAFVVPSKFRKLLVPNKIQHILCTGNLCSKETLDYLRTLATDVQVVRGDLEMDSTYPFTKVINVGEFQIGLTHGHQIIPWGDAKATEAVARQLNVDVFISGHTHICSNYEKDGVLFLNPGSVTGSPTIFDDSPQTSIPSFVLMDVQGDSISTYVYKIVDDAKSDQNNDYYLDKLELKTFIRKIVKRVPEIYKGTKYSVDALEGSSVLAEDLFKKHDKNRDGKLSFRGSLVKKSEATVFGDLIEKVVVNLMHEISNITPPYKGLNPFD</sequence>
<protein>
    <submittedName>
        <fullName evidence="2">Vacuolar protein sorting-associated protein 29</fullName>
    </submittedName>
</protein>
<organism evidence="1 2">
    <name type="scientific">Rhabditophanes sp. KR3021</name>
    <dbReference type="NCBI Taxonomy" id="114890"/>
    <lineage>
        <taxon>Eukaryota</taxon>
        <taxon>Metazoa</taxon>
        <taxon>Ecdysozoa</taxon>
        <taxon>Nematoda</taxon>
        <taxon>Chromadorea</taxon>
        <taxon>Rhabditida</taxon>
        <taxon>Tylenchina</taxon>
        <taxon>Panagrolaimomorpha</taxon>
        <taxon>Strongyloidoidea</taxon>
        <taxon>Alloionematidae</taxon>
        <taxon>Rhabditophanes</taxon>
    </lineage>
</organism>
<accession>A0AC35U8I4</accession>
<evidence type="ECO:0000313" key="1">
    <source>
        <dbReference type="Proteomes" id="UP000095286"/>
    </source>
</evidence>